<accession>A0ABP1R113</accession>
<feature type="domain" description="Chitin-binding type-2" evidence="8">
    <location>
        <begin position="26"/>
        <end position="83"/>
    </location>
</feature>
<feature type="domain" description="Chitin-binding type-2" evidence="8">
    <location>
        <begin position="240"/>
        <end position="297"/>
    </location>
</feature>
<protein>
    <recommendedName>
        <fullName evidence="8">Chitin-binding type-2 domain-containing protein</fullName>
    </recommendedName>
</protein>
<evidence type="ECO:0000313" key="10">
    <source>
        <dbReference type="Proteomes" id="UP001642540"/>
    </source>
</evidence>
<feature type="region of interest" description="Disordered" evidence="6">
    <location>
        <begin position="431"/>
        <end position="503"/>
    </location>
</feature>
<keyword evidence="2 7" id="KW-0732">Signal</keyword>
<dbReference type="PROSITE" id="PS50940">
    <property type="entry name" value="CHIT_BIND_II"/>
    <property type="match status" value="5"/>
</dbReference>
<evidence type="ECO:0000256" key="5">
    <source>
        <dbReference type="ARBA" id="ARBA00023180"/>
    </source>
</evidence>
<dbReference type="PANTHER" id="PTHR23301:SF0">
    <property type="entry name" value="CHITIN-BINDING TYPE-2 DOMAIN-CONTAINING PROTEIN-RELATED"/>
    <property type="match status" value="1"/>
</dbReference>
<dbReference type="EMBL" id="CAXLJM020000053">
    <property type="protein sequence ID" value="CAL8117163.1"/>
    <property type="molecule type" value="Genomic_DNA"/>
</dbReference>
<feature type="region of interest" description="Disordered" evidence="6">
    <location>
        <begin position="86"/>
        <end position="125"/>
    </location>
</feature>
<organism evidence="9 10">
    <name type="scientific">Orchesella dallaii</name>
    <dbReference type="NCBI Taxonomy" id="48710"/>
    <lineage>
        <taxon>Eukaryota</taxon>
        <taxon>Metazoa</taxon>
        <taxon>Ecdysozoa</taxon>
        <taxon>Arthropoda</taxon>
        <taxon>Hexapoda</taxon>
        <taxon>Collembola</taxon>
        <taxon>Entomobryomorpha</taxon>
        <taxon>Entomobryoidea</taxon>
        <taxon>Orchesellidae</taxon>
        <taxon>Orchesellinae</taxon>
        <taxon>Orchesella</taxon>
    </lineage>
</organism>
<evidence type="ECO:0000313" key="9">
    <source>
        <dbReference type="EMBL" id="CAL8117163.1"/>
    </source>
</evidence>
<feature type="domain" description="Chitin-binding type-2" evidence="8">
    <location>
        <begin position="125"/>
        <end position="182"/>
    </location>
</feature>
<feature type="domain" description="Chitin-binding type-2" evidence="8">
    <location>
        <begin position="673"/>
        <end position="731"/>
    </location>
</feature>
<sequence length="735" mass="80280">MNFLTFISAFLALLSLAAADQGPVDWYECTGKRDGNYVHPYDCTKFMTCVAQLYAYERDCVVGLHYDPLNDRCEWPEIVGCITDPPATTAQPTTTTPTTTTPTTTTPTTTTPTTTTPTTTENPIGDFCRDRPDGNYPHPTNCSKFISCVAGEFIYEMDCPEGLHYDPSTDQCDYPEIAGCDPRYTTATPDPTTTTTPTTTTPTTTTPTTTTPTTTTPTTTTPTTTTPTTTTPTTTENPIGDFCRDRPDGNYPHPTNCSKFISCVAGEFVYEMDCPEGLHYDPSTDQCDYPEIAGCDPRYTTATPDPTTPTTTTPTTTTPTTTTPTTTTPTTTTPTTTTPTTTTPTTTTPTTTTPTTTTNATTQAPTTTENPIGDLCRDRPDGNYPHPTNCSKFISCVAGEFIYEMDCPEGLHYDPSTDQCDYPEIAGCDPRYTATTPNPTTPTPGPTETTQTEETTTDVTTTAVPTTTTNQSSTSTELPPSTTTEEEEITGEPSTITTEDPPTTIITTEEVSTPESTTTEPPTTTTEDPDACDHDCEYVGIDCHNYYTCVNYTRKEYHECNYEHGLAFNPAIKLCDRIENVEGCRPDTTESPSTTPPTEEDDCICEYKPHETDCSKFYFCPDSCRPTSCQVRACPGDLLWSVDFYGDGSEHQQCARPGDANCVSEGAGGARLEFSCYKKTDGLYRNERDCRSYWKCQGGKGLLYDCPKGYVYNGDTKSCDFAARSLRFCVNNEQI</sequence>
<dbReference type="SUPFAM" id="SSF57625">
    <property type="entry name" value="Invertebrate chitin-binding proteins"/>
    <property type="match status" value="6"/>
</dbReference>
<dbReference type="Gene3D" id="2.170.140.10">
    <property type="entry name" value="Chitin binding domain"/>
    <property type="match status" value="4"/>
</dbReference>
<dbReference type="Gene3D" id="3.20.20.80">
    <property type="entry name" value="Glycosidases"/>
    <property type="match status" value="1"/>
</dbReference>
<keyword evidence="1" id="KW-0147">Chitin-binding</keyword>
<keyword evidence="5" id="KW-0325">Glycoprotein</keyword>
<gene>
    <name evidence="9" type="ORF">ODALV1_LOCUS17565</name>
</gene>
<dbReference type="SMART" id="SM00494">
    <property type="entry name" value="ChtBD2"/>
    <property type="match status" value="7"/>
</dbReference>
<feature type="chain" id="PRO_5046414034" description="Chitin-binding type-2 domain-containing protein" evidence="7">
    <location>
        <begin position="20"/>
        <end position="735"/>
    </location>
</feature>
<keyword evidence="4" id="KW-1015">Disulfide bond</keyword>
<keyword evidence="3" id="KW-0677">Repeat</keyword>
<name>A0ABP1R113_9HEXA</name>
<keyword evidence="10" id="KW-1185">Reference proteome</keyword>
<feature type="domain" description="Chitin-binding type-2" evidence="8">
    <location>
        <begin position="373"/>
        <end position="430"/>
    </location>
</feature>
<evidence type="ECO:0000256" key="4">
    <source>
        <dbReference type="ARBA" id="ARBA00023157"/>
    </source>
</evidence>
<evidence type="ECO:0000256" key="3">
    <source>
        <dbReference type="ARBA" id="ARBA00022737"/>
    </source>
</evidence>
<feature type="compositionally biased region" description="Low complexity" evidence="6">
    <location>
        <begin position="185"/>
        <end position="235"/>
    </location>
</feature>
<dbReference type="Proteomes" id="UP001642540">
    <property type="component" value="Unassembled WGS sequence"/>
</dbReference>
<dbReference type="Pfam" id="PF01607">
    <property type="entry name" value="CBM_14"/>
    <property type="match status" value="5"/>
</dbReference>
<comment type="caution">
    <text evidence="9">The sequence shown here is derived from an EMBL/GenBank/DDBJ whole genome shotgun (WGS) entry which is preliminary data.</text>
</comment>
<dbReference type="InterPro" id="IPR036508">
    <property type="entry name" value="Chitin-bd_dom_sf"/>
</dbReference>
<feature type="region of interest" description="Disordered" evidence="6">
    <location>
        <begin position="183"/>
        <end position="240"/>
    </location>
</feature>
<evidence type="ECO:0000256" key="6">
    <source>
        <dbReference type="SAM" id="MobiDB-lite"/>
    </source>
</evidence>
<evidence type="ECO:0000259" key="8">
    <source>
        <dbReference type="PROSITE" id="PS50940"/>
    </source>
</evidence>
<evidence type="ECO:0000256" key="7">
    <source>
        <dbReference type="SAM" id="SignalP"/>
    </source>
</evidence>
<proteinExistence type="predicted"/>
<feature type="compositionally biased region" description="Low complexity" evidence="6">
    <location>
        <begin position="86"/>
        <end position="120"/>
    </location>
</feature>
<feature type="compositionally biased region" description="Low complexity" evidence="6">
    <location>
        <begin position="491"/>
        <end position="503"/>
    </location>
</feature>
<dbReference type="InterPro" id="IPR002557">
    <property type="entry name" value="Chitin-bd_dom"/>
</dbReference>
<feature type="signal peptide" evidence="7">
    <location>
        <begin position="1"/>
        <end position="19"/>
    </location>
</feature>
<dbReference type="PANTHER" id="PTHR23301">
    <property type="entry name" value="CHITIN BINDING PERITROPHIN-A"/>
    <property type="match status" value="1"/>
</dbReference>
<evidence type="ECO:0000256" key="1">
    <source>
        <dbReference type="ARBA" id="ARBA00022669"/>
    </source>
</evidence>
<evidence type="ECO:0000256" key="2">
    <source>
        <dbReference type="ARBA" id="ARBA00022729"/>
    </source>
</evidence>
<reference evidence="9 10" key="1">
    <citation type="submission" date="2024-08" db="EMBL/GenBank/DDBJ databases">
        <authorList>
            <person name="Cucini C."/>
            <person name="Frati F."/>
        </authorList>
    </citation>
    <scope>NUCLEOTIDE SEQUENCE [LARGE SCALE GENOMIC DNA]</scope>
</reference>
<feature type="compositionally biased region" description="Low complexity" evidence="6">
    <location>
        <begin position="300"/>
        <end position="368"/>
    </location>
</feature>
<feature type="compositionally biased region" description="Low complexity" evidence="6">
    <location>
        <begin position="446"/>
        <end position="483"/>
    </location>
</feature>
<dbReference type="InterPro" id="IPR051940">
    <property type="entry name" value="Chitin_bind-dev_reg"/>
</dbReference>
<feature type="region of interest" description="Disordered" evidence="6">
    <location>
        <begin position="299"/>
        <end position="380"/>
    </location>
</feature>